<gene>
    <name evidence="2" type="ORF">M6B38_238505</name>
</gene>
<reference evidence="2" key="2">
    <citation type="submission" date="2023-04" db="EMBL/GenBank/DDBJ databases">
        <authorList>
            <person name="Bruccoleri R.E."/>
            <person name="Oakeley E.J."/>
            <person name="Faust A.-M."/>
            <person name="Dessus-Babus S."/>
            <person name="Altorfer M."/>
            <person name="Burckhardt D."/>
            <person name="Oertli M."/>
            <person name="Naumann U."/>
            <person name="Petersen F."/>
            <person name="Wong J."/>
        </authorList>
    </citation>
    <scope>NUCLEOTIDE SEQUENCE</scope>
    <source>
        <strain evidence="2">GSM-AAB239-AS_SAM_17_03QT</strain>
        <tissue evidence="2">Leaf</tissue>
    </source>
</reference>
<keyword evidence="1" id="KW-0472">Membrane</keyword>
<feature type="transmembrane region" description="Helical" evidence="1">
    <location>
        <begin position="130"/>
        <end position="146"/>
    </location>
</feature>
<accession>A0AAX6DLE2</accession>
<name>A0AAX6DLE2_IRIPA</name>
<feature type="transmembrane region" description="Helical" evidence="1">
    <location>
        <begin position="101"/>
        <end position="123"/>
    </location>
</feature>
<evidence type="ECO:0000313" key="2">
    <source>
        <dbReference type="EMBL" id="KAJ6792610.1"/>
    </source>
</evidence>
<organism evidence="2 3">
    <name type="scientific">Iris pallida</name>
    <name type="common">Sweet iris</name>
    <dbReference type="NCBI Taxonomy" id="29817"/>
    <lineage>
        <taxon>Eukaryota</taxon>
        <taxon>Viridiplantae</taxon>
        <taxon>Streptophyta</taxon>
        <taxon>Embryophyta</taxon>
        <taxon>Tracheophyta</taxon>
        <taxon>Spermatophyta</taxon>
        <taxon>Magnoliopsida</taxon>
        <taxon>Liliopsida</taxon>
        <taxon>Asparagales</taxon>
        <taxon>Iridaceae</taxon>
        <taxon>Iridoideae</taxon>
        <taxon>Irideae</taxon>
        <taxon>Iris</taxon>
    </lineage>
</organism>
<comment type="caution">
    <text evidence="2">The sequence shown here is derived from an EMBL/GenBank/DDBJ whole genome shotgun (WGS) entry which is preliminary data.</text>
</comment>
<keyword evidence="1" id="KW-1133">Transmembrane helix</keyword>
<keyword evidence="3" id="KW-1185">Reference proteome</keyword>
<keyword evidence="1" id="KW-0812">Transmembrane</keyword>
<evidence type="ECO:0000256" key="1">
    <source>
        <dbReference type="SAM" id="Phobius"/>
    </source>
</evidence>
<protein>
    <submittedName>
        <fullName evidence="2">Uncharacterized protein</fullName>
    </submittedName>
</protein>
<sequence>MASLISMARISTHPHSSHVHSLSPSRINSHTHLTQPITSSLTYFSTLHRQNPSLPINSLTPSHFTRLKSFYTEEHPLHSYSTKEEEALITGSPLIHPLSHLHYSCRLASLFFLHLLYISLLLLSRIKNNLLPFMYFLLLLQLFFSIPTI</sequence>
<dbReference type="Proteomes" id="UP001140949">
    <property type="component" value="Unassembled WGS sequence"/>
</dbReference>
<dbReference type="AlphaFoldDB" id="A0AAX6DLE2"/>
<evidence type="ECO:0000313" key="3">
    <source>
        <dbReference type="Proteomes" id="UP001140949"/>
    </source>
</evidence>
<reference evidence="2" key="1">
    <citation type="journal article" date="2023" name="GigaByte">
        <title>Genome assembly of the bearded iris, Iris pallida Lam.</title>
        <authorList>
            <person name="Bruccoleri R.E."/>
            <person name="Oakeley E.J."/>
            <person name="Faust A.M.E."/>
            <person name="Altorfer M."/>
            <person name="Dessus-Babus S."/>
            <person name="Burckhardt D."/>
            <person name="Oertli M."/>
            <person name="Naumann U."/>
            <person name="Petersen F."/>
            <person name="Wong J."/>
        </authorList>
    </citation>
    <scope>NUCLEOTIDE SEQUENCE</scope>
    <source>
        <strain evidence="2">GSM-AAB239-AS_SAM_17_03QT</strain>
    </source>
</reference>
<proteinExistence type="predicted"/>
<dbReference type="EMBL" id="JANAVB010043419">
    <property type="protein sequence ID" value="KAJ6792610.1"/>
    <property type="molecule type" value="Genomic_DNA"/>
</dbReference>